<proteinExistence type="predicted"/>
<dbReference type="PATRIC" id="fig|1389415.4.peg.4276"/>
<keyword evidence="2" id="KW-1185">Reference proteome</keyword>
<name>U7QVE7_PHOTE</name>
<dbReference type="EMBL" id="AXDT01000229">
    <property type="protein sequence ID" value="ERT11075.1"/>
    <property type="molecule type" value="Genomic_DNA"/>
</dbReference>
<dbReference type="AlphaFoldDB" id="U7QVE7"/>
<accession>U7QVE7</accession>
<sequence length="93" mass="10494">MSMINIKNNTGKQISVSINHWDTDGTSANDSYYSLDPGSNDNWNRADPRGYIMSIKKDDTSLSYFVLANTNIVIEEDRVTKVTENSYVINPVE</sequence>
<dbReference type="Proteomes" id="UP000017133">
    <property type="component" value="Unassembled WGS sequence"/>
</dbReference>
<gene>
    <name evidence="1" type="ORF">O185_21375</name>
</gene>
<evidence type="ECO:0000313" key="1">
    <source>
        <dbReference type="EMBL" id="ERT11075.1"/>
    </source>
</evidence>
<dbReference type="RefSeq" id="WP_023046030.1">
    <property type="nucleotide sequence ID" value="NZ_AXDT01000229.1"/>
</dbReference>
<organism evidence="1 2">
    <name type="scientific">Photorhabdus temperata J3</name>
    <dbReference type="NCBI Taxonomy" id="1389415"/>
    <lineage>
        <taxon>Bacteria</taxon>
        <taxon>Pseudomonadati</taxon>
        <taxon>Pseudomonadota</taxon>
        <taxon>Gammaproteobacteria</taxon>
        <taxon>Enterobacterales</taxon>
        <taxon>Morganellaceae</taxon>
        <taxon>Photorhabdus</taxon>
    </lineage>
</organism>
<protein>
    <submittedName>
        <fullName evidence="1">Uncharacterized protein</fullName>
    </submittedName>
</protein>
<evidence type="ECO:0000313" key="2">
    <source>
        <dbReference type="Proteomes" id="UP000017133"/>
    </source>
</evidence>
<comment type="caution">
    <text evidence="1">The sequence shown here is derived from an EMBL/GenBank/DDBJ whole genome shotgun (WGS) entry which is preliminary data.</text>
</comment>
<reference evidence="1 2" key="1">
    <citation type="submission" date="2013-10" db="EMBL/GenBank/DDBJ databases">
        <title>Whole Genome Shotgun Sequence of Photorhabdus temperata J3.</title>
        <authorList>
            <person name="Park G.-S."/>
            <person name="Hong S.-J."/>
            <person name="Shin J.-H."/>
        </authorList>
    </citation>
    <scope>NUCLEOTIDE SEQUENCE [LARGE SCALE GENOMIC DNA]</scope>
    <source>
        <strain evidence="1 2">J3</strain>
    </source>
</reference>